<dbReference type="GO" id="GO:0008879">
    <property type="term" value="F:glucose-1-phosphate thymidylyltransferase activity"/>
    <property type="evidence" value="ECO:0007669"/>
    <property type="project" value="UniProtKB-EC"/>
</dbReference>
<dbReference type="Pfam" id="PF00483">
    <property type="entry name" value="NTP_transferase"/>
    <property type="match status" value="1"/>
</dbReference>
<proteinExistence type="inferred from homology"/>
<evidence type="ECO:0000259" key="12">
    <source>
        <dbReference type="Pfam" id="PF00483"/>
    </source>
</evidence>
<keyword evidence="14" id="KW-1185">Reference proteome</keyword>
<dbReference type="SUPFAM" id="SSF53448">
    <property type="entry name" value="Nucleotide-diphospho-sugar transferases"/>
    <property type="match status" value="1"/>
</dbReference>
<sequence length="243" mass="27017">MKAIILAGGKGTRLQPLTNWTNKHLLPVGSYPMICYGVAKLSEAGIKDIAIVTTRTALGDFAEVLGSGSDWGVSIVYRVQEEASGIADALELARPVISSRDKFVVLLGDNLFEQPLTPFAETFEQQEDGAMVLLKEVEDPRRYGVPRLDEETGRILHIDEKPDDPASSYCVTGLYFYHADVFEVIGQMSPSLRGEMEITDVNNYYAHAKRLRYGVIDKWWTDAGTFESLEEAALRLKGTLLQR</sequence>
<dbReference type="InterPro" id="IPR029044">
    <property type="entry name" value="Nucleotide-diphossugar_trans"/>
</dbReference>
<name>A0A841T194_9BACL</name>
<evidence type="ECO:0000256" key="9">
    <source>
        <dbReference type="ARBA" id="ARBA00032492"/>
    </source>
</evidence>
<gene>
    <name evidence="13" type="ORF">H7B67_17150</name>
</gene>
<evidence type="ECO:0000256" key="11">
    <source>
        <dbReference type="ARBA" id="ARBA00049336"/>
    </source>
</evidence>
<dbReference type="AlphaFoldDB" id="A0A841T194"/>
<comment type="similarity">
    <text evidence="2">Belongs to the glucose-1-phosphate thymidylyltransferase family.</text>
</comment>
<dbReference type="Gene3D" id="3.90.550.10">
    <property type="entry name" value="Spore Coat Polysaccharide Biosynthesis Protein SpsA, Chain A"/>
    <property type="match status" value="1"/>
</dbReference>
<evidence type="ECO:0000256" key="1">
    <source>
        <dbReference type="ARBA" id="ARBA00001946"/>
    </source>
</evidence>
<evidence type="ECO:0000256" key="7">
    <source>
        <dbReference type="ARBA" id="ARBA00022723"/>
    </source>
</evidence>
<dbReference type="Proteomes" id="UP000535838">
    <property type="component" value="Unassembled WGS sequence"/>
</dbReference>
<evidence type="ECO:0000256" key="8">
    <source>
        <dbReference type="ARBA" id="ARBA00022842"/>
    </source>
</evidence>
<comment type="catalytic activity">
    <reaction evidence="11">
        <text>dTTP + alpha-D-glucose 1-phosphate + H(+) = dTDP-alpha-D-glucose + diphosphate</text>
        <dbReference type="Rhea" id="RHEA:15225"/>
        <dbReference type="ChEBI" id="CHEBI:15378"/>
        <dbReference type="ChEBI" id="CHEBI:33019"/>
        <dbReference type="ChEBI" id="CHEBI:37568"/>
        <dbReference type="ChEBI" id="CHEBI:57477"/>
        <dbReference type="ChEBI" id="CHEBI:58601"/>
        <dbReference type="EC" id="2.7.7.24"/>
    </reaction>
</comment>
<comment type="caution">
    <text evidence="13">The sequence shown here is derived from an EMBL/GenBank/DDBJ whole genome shotgun (WGS) entry which is preliminary data.</text>
</comment>
<dbReference type="GO" id="GO:0046872">
    <property type="term" value="F:metal ion binding"/>
    <property type="evidence" value="ECO:0007669"/>
    <property type="project" value="UniProtKB-KW"/>
</dbReference>
<evidence type="ECO:0000313" key="13">
    <source>
        <dbReference type="EMBL" id="MBB6635850.1"/>
    </source>
</evidence>
<comment type="cofactor">
    <cofactor evidence="1">
        <name>Mg(2+)</name>
        <dbReference type="ChEBI" id="CHEBI:18420"/>
    </cofactor>
</comment>
<keyword evidence="5 13" id="KW-0808">Transferase</keyword>
<accession>A0A841T194</accession>
<dbReference type="EMBL" id="JACJVQ010000015">
    <property type="protein sequence ID" value="MBB6635850.1"/>
    <property type="molecule type" value="Genomic_DNA"/>
</dbReference>
<dbReference type="EC" id="2.7.7.24" evidence="3"/>
<dbReference type="InterPro" id="IPR005907">
    <property type="entry name" value="G1P_thy_trans_s"/>
</dbReference>
<dbReference type="RefSeq" id="WP_185121089.1">
    <property type="nucleotide sequence ID" value="NZ_JACJVQ010000015.1"/>
</dbReference>
<dbReference type="InterPro" id="IPR005835">
    <property type="entry name" value="NTP_transferase_dom"/>
</dbReference>
<dbReference type="PANTHER" id="PTHR43532">
    <property type="entry name" value="GLUCOSE-1-PHOSPHATE THYMIDYLYLTRANSFERASE"/>
    <property type="match status" value="1"/>
</dbReference>
<organism evidence="13 14">
    <name type="scientific">Cohnella thailandensis</name>
    <dbReference type="NCBI Taxonomy" id="557557"/>
    <lineage>
        <taxon>Bacteria</taxon>
        <taxon>Bacillati</taxon>
        <taxon>Bacillota</taxon>
        <taxon>Bacilli</taxon>
        <taxon>Bacillales</taxon>
        <taxon>Paenibacillaceae</taxon>
        <taxon>Cohnella</taxon>
    </lineage>
</organism>
<evidence type="ECO:0000256" key="3">
    <source>
        <dbReference type="ARBA" id="ARBA00012461"/>
    </source>
</evidence>
<reference evidence="13 14" key="1">
    <citation type="submission" date="2020-08" db="EMBL/GenBank/DDBJ databases">
        <title>Cohnella phylogeny.</title>
        <authorList>
            <person name="Dunlap C."/>
        </authorList>
    </citation>
    <scope>NUCLEOTIDE SEQUENCE [LARGE SCALE GENOMIC DNA]</scope>
    <source>
        <strain evidence="13 14">DSM 25241</strain>
    </source>
</reference>
<keyword evidence="8" id="KW-0460">Magnesium</keyword>
<evidence type="ECO:0000256" key="2">
    <source>
        <dbReference type="ARBA" id="ARBA00010480"/>
    </source>
</evidence>
<protein>
    <recommendedName>
        <fullName evidence="4">Glucose-1-phosphate thymidylyltransferase</fullName>
        <ecNumber evidence="3">2.7.7.24</ecNumber>
    </recommendedName>
    <alternativeName>
        <fullName evidence="10">dTDP-glucose pyrophosphorylase</fullName>
    </alternativeName>
    <alternativeName>
        <fullName evidence="9">dTDP-glucose synthase</fullName>
    </alternativeName>
</protein>
<feature type="domain" description="Nucleotidyl transferase" evidence="12">
    <location>
        <begin position="2"/>
        <end position="235"/>
    </location>
</feature>
<evidence type="ECO:0000256" key="4">
    <source>
        <dbReference type="ARBA" id="ARBA00017654"/>
    </source>
</evidence>
<keyword evidence="6" id="KW-0548">Nucleotidyltransferase</keyword>
<evidence type="ECO:0000256" key="10">
    <source>
        <dbReference type="ARBA" id="ARBA00032598"/>
    </source>
</evidence>
<evidence type="ECO:0000256" key="6">
    <source>
        <dbReference type="ARBA" id="ARBA00022695"/>
    </source>
</evidence>
<evidence type="ECO:0000256" key="5">
    <source>
        <dbReference type="ARBA" id="ARBA00022679"/>
    </source>
</evidence>
<dbReference type="PANTHER" id="PTHR43532:SF1">
    <property type="entry name" value="GLUCOSE-1-PHOSPHATE THYMIDYLYLTRANSFERASE 1"/>
    <property type="match status" value="1"/>
</dbReference>
<evidence type="ECO:0000313" key="14">
    <source>
        <dbReference type="Proteomes" id="UP000535838"/>
    </source>
</evidence>
<keyword evidence="7" id="KW-0479">Metal-binding</keyword>